<protein>
    <submittedName>
        <fullName evidence="2">Trypco2 family protein</fullName>
    </submittedName>
</protein>
<comment type="caution">
    <text evidence="2">The sequence shown here is derived from an EMBL/GenBank/DDBJ whole genome shotgun (WGS) entry which is preliminary data.</text>
</comment>
<keyword evidence="3" id="KW-1185">Reference proteome</keyword>
<evidence type="ECO:0000259" key="1">
    <source>
        <dbReference type="Pfam" id="PF19631"/>
    </source>
</evidence>
<proteinExistence type="predicted"/>
<sequence>MPPAGAEEGPPALELVQAIDALRAQLTAAVERSEGQRVRFELGDVEIQLSVSITHDAKAEGKVKVYVLGLGASASESSTTAQTLKVTLKPIDTKTGRALQVADHGEAAPPR</sequence>
<organism evidence="2 3">
    <name type="scientific">Actinomadura fibrosa</name>
    <dbReference type="NCBI Taxonomy" id="111802"/>
    <lineage>
        <taxon>Bacteria</taxon>
        <taxon>Bacillati</taxon>
        <taxon>Actinomycetota</taxon>
        <taxon>Actinomycetes</taxon>
        <taxon>Streptosporangiales</taxon>
        <taxon>Thermomonosporaceae</taxon>
        <taxon>Actinomadura</taxon>
    </lineage>
</organism>
<evidence type="ECO:0000313" key="2">
    <source>
        <dbReference type="EMBL" id="MFD0683535.1"/>
    </source>
</evidence>
<name>A0ABW2XGM6_9ACTN</name>
<accession>A0ABW2XGM6</accession>
<dbReference type="RefSeq" id="WP_131763381.1">
    <property type="nucleotide sequence ID" value="NZ_CAACUY010000328.1"/>
</dbReference>
<dbReference type="Proteomes" id="UP001597063">
    <property type="component" value="Unassembled WGS sequence"/>
</dbReference>
<gene>
    <name evidence="2" type="ORF">ACFQZM_03405</name>
</gene>
<dbReference type="Pfam" id="PF19631">
    <property type="entry name" value="Trypco2"/>
    <property type="match status" value="1"/>
</dbReference>
<reference evidence="3" key="1">
    <citation type="journal article" date="2019" name="Int. J. Syst. Evol. Microbiol.">
        <title>The Global Catalogue of Microorganisms (GCM) 10K type strain sequencing project: providing services to taxonomists for standard genome sequencing and annotation.</title>
        <authorList>
            <consortium name="The Broad Institute Genomics Platform"/>
            <consortium name="The Broad Institute Genome Sequencing Center for Infectious Disease"/>
            <person name="Wu L."/>
            <person name="Ma J."/>
        </authorList>
    </citation>
    <scope>NUCLEOTIDE SEQUENCE [LARGE SCALE GENOMIC DNA]</scope>
    <source>
        <strain evidence="3">JCM 9371</strain>
    </source>
</reference>
<dbReference type="EMBL" id="JBHTGP010000003">
    <property type="protein sequence ID" value="MFD0683535.1"/>
    <property type="molecule type" value="Genomic_DNA"/>
</dbReference>
<dbReference type="InterPro" id="IPR045608">
    <property type="entry name" value="Trypco2"/>
</dbReference>
<feature type="domain" description="Trypsin-co-occurring" evidence="1">
    <location>
        <begin position="14"/>
        <end position="90"/>
    </location>
</feature>
<evidence type="ECO:0000313" key="3">
    <source>
        <dbReference type="Proteomes" id="UP001597063"/>
    </source>
</evidence>